<dbReference type="Proteomes" id="UP000604046">
    <property type="component" value="Unassembled WGS sequence"/>
</dbReference>
<keyword evidence="2" id="KW-1185">Reference proteome</keyword>
<organism evidence="1 2">
    <name type="scientific">Symbiodinium natans</name>
    <dbReference type="NCBI Taxonomy" id="878477"/>
    <lineage>
        <taxon>Eukaryota</taxon>
        <taxon>Sar</taxon>
        <taxon>Alveolata</taxon>
        <taxon>Dinophyceae</taxon>
        <taxon>Suessiales</taxon>
        <taxon>Symbiodiniaceae</taxon>
        <taxon>Symbiodinium</taxon>
    </lineage>
</organism>
<gene>
    <name evidence="1" type="ORF">SNAT2548_LOCUS3759</name>
</gene>
<dbReference type="AlphaFoldDB" id="A0A812IFP4"/>
<proteinExistence type="predicted"/>
<accession>A0A812IFP4</accession>
<evidence type="ECO:0000313" key="2">
    <source>
        <dbReference type="Proteomes" id="UP000604046"/>
    </source>
</evidence>
<sequence length="111" mass="12581">MSELRKALQNDGSQPQSVLLHLWFSVFRWAFGNVGQAISVIHPKRGQVSLLGWKVRGLAIGLLDSALLHFKQHLPHVSNTRRPAGVHFRRSRLRLQNTIQGRGIVVARLEF</sequence>
<name>A0A812IFP4_9DINO</name>
<reference evidence="1" key="1">
    <citation type="submission" date="2021-02" db="EMBL/GenBank/DDBJ databases">
        <authorList>
            <person name="Dougan E. K."/>
            <person name="Rhodes N."/>
            <person name="Thang M."/>
            <person name="Chan C."/>
        </authorList>
    </citation>
    <scope>NUCLEOTIDE SEQUENCE</scope>
</reference>
<evidence type="ECO:0000313" key="1">
    <source>
        <dbReference type="EMBL" id="CAE7031116.1"/>
    </source>
</evidence>
<dbReference type="EMBL" id="CAJNDS010000227">
    <property type="protein sequence ID" value="CAE7031116.1"/>
    <property type="molecule type" value="Genomic_DNA"/>
</dbReference>
<protein>
    <submittedName>
        <fullName evidence="1">Uncharacterized protein</fullName>
    </submittedName>
</protein>
<comment type="caution">
    <text evidence="1">The sequence shown here is derived from an EMBL/GenBank/DDBJ whole genome shotgun (WGS) entry which is preliminary data.</text>
</comment>